<evidence type="ECO:0000256" key="1">
    <source>
        <dbReference type="ARBA" id="ARBA00002442"/>
    </source>
</evidence>
<keyword evidence="9 12" id="KW-0201">Cytochrome c-type biogenesis</keyword>
<organism evidence="13 14">
    <name type="scientific">Alcanivorax quisquiliarum</name>
    <dbReference type="NCBI Taxonomy" id="2933565"/>
    <lineage>
        <taxon>Bacteria</taxon>
        <taxon>Pseudomonadati</taxon>
        <taxon>Pseudomonadota</taxon>
        <taxon>Gammaproteobacteria</taxon>
        <taxon>Oceanospirillales</taxon>
        <taxon>Alcanivoracaceae</taxon>
        <taxon>Alcanivorax</taxon>
    </lineage>
</organism>
<evidence type="ECO:0000256" key="6">
    <source>
        <dbReference type="ARBA" id="ARBA00022475"/>
    </source>
</evidence>
<evidence type="ECO:0000256" key="2">
    <source>
        <dbReference type="ARBA" id="ARBA00004377"/>
    </source>
</evidence>
<comment type="similarity">
    <text evidence="3 12">Belongs to the CcmD/CycX/HelD family.</text>
</comment>
<keyword evidence="5 12" id="KW-0813">Transport</keyword>
<dbReference type="EMBL" id="JALKII010000008">
    <property type="protein sequence ID" value="MCK0538355.1"/>
    <property type="molecule type" value="Genomic_DNA"/>
</dbReference>
<evidence type="ECO:0000256" key="9">
    <source>
        <dbReference type="ARBA" id="ARBA00022748"/>
    </source>
</evidence>
<evidence type="ECO:0000256" key="12">
    <source>
        <dbReference type="RuleBase" id="RU363101"/>
    </source>
</evidence>
<sequence length="61" mass="7048">MYFESWSALWQMGTHGPYVWSAFGIGVALIAANVAWALWHSRTVRADLKRQLQRQAMQEKP</sequence>
<evidence type="ECO:0000313" key="14">
    <source>
        <dbReference type="Proteomes" id="UP001165524"/>
    </source>
</evidence>
<comment type="subcellular location">
    <subcellularLocation>
        <location evidence="2 12">Cell inner membrane</location>
        <topology evidence="2 12">Single-pass membrane protein</topology>
    </subcellularLocation>
</comment>
<keyword evidence="8 12" id="KW-0812">Transmembrane</keyword>
<evidence type="ECO:0000256" key="8">
    <source>
        <dbReference type="ARBA" id="ARBA00022692"/>
    </source>
</evidence>
<dbReference type="PANTHER" id="PTHR37531">
    <property type="entry name" value="HEME EXPORTER PROTEIN D"/>
    <property type="match status" value="1"/>
</dbReference>
<keyword evidence="7 12" id="KW-0997">Cell inner membrane</keyword>
<dbReference type="NCBIfam" id="TIGR03141">
    <property type="entry name" value="cytochro_ccmD"/>
    <property type="match status" value="1"/>
</dbReference>
<dbReference type="Proteomes" id="UP001165524">
    <property type="component" value="Unassembled WGS sequence"/>
</dbReference>
<evidence type="ECO:0000256" key="5">
    <source>
        <dbReference type="ARBA" id="ARBA00022448"/>
    </source>
</evidence>
<evidence type="ECO:0000256" key="10">
    <source>
        <dbReference type="ARBA" id="ARBA00022989"/>
    </source>
</evidence>
<dbReference type="Pfam" id="PF04995">
    <property type="entry name" value="CcmD"/>
    <property type="match status" value="1"/>
</dbReference>
<protein>
    <recommendedName>
        <fullName evidence="4 12">Heme exporter protein D</fullName>
    </recommendedName>
</protein>
<keyword evidence="10 12" id="KW-1133">Transmembrane helix</keyword>
<reference evidence="13" key="1">
    <citation type="submission" date="2022-04" db="EMBL/GenBank/DDBJ databases">
        <title>Alcanivorax sp. CY1518 draft genome sequence.</title>
        <authorList>
            <person name="Zhao G."/>
            <person name="An M."/>
        </authorList>
    </citation>
    <scope>NUCLEOTIDE SEQUENCE</scope>
    <source>
        <strain evidence="13">CY1518</strain>
    </source>
</reference>
<dbReference type="PANTHER" id="PTHR37531:SF1">
    <property type="entry name" value="HEME EXPORTER PROTEIN D"/>
    <property type="match status" value="1"/>
</dbReference>
<dbReference type="InterPro" id="IPR007078">
    <property type="entry name" value="Haem_export_protD_CcmD"/>
</dbReference>
<keyword evidence="6 12" id="KW-1003">Cell membrane</keyword>
<keyword evidence="14" id="KW-1185">Reference proteome</keyword>
<dbReference type="RefSeq" id="WP_246952915.1">
    <property type="nucleotide sequence ID" value="NZ_JALKII010000008.1"/>
</dbReference>
<dbReference type="InterPro" id="IPR052075">
    <property type="entry name" value="Heme_exporter_D"/>
</dbReference>
<gene>
    <name evidence="13" type="primary">ccmD</name>
    <name evidence="13" type="ORF">MU846_11595</name>
</gene>
<feature type="transmembrane region" description="Helical" evidence="12">
    <location>
        <begin position="20"/>
        <end position="39"/>
    </location>
</feature>
<evidence type="ECO:0000313" key="13">
    <source>
        <dbReference type="EMBL" id="MCK0538355.1"/>
    </source>
</evidence>
<evidence type="ECO:0000256" key="4">
    <source>
        <dbReference type="ARBA" id="ARBA00016461"/>
    </source>
</evidence>
<name>A0ABT0E946_9GAMM</name>
<evidence type="ECO:0000256" key="11">
    <source>
        <dbReference type="ARBA" id="ARBA00023136"/>
    </source>
</evidence>
<accession>A0ABT0E946</accession>
<proteinExistence type="inferred from homology"/>
<evidence type="ECO:0000256" key="3">
    <source>
        <dbReference type="ARBA" id="ARBA00008741"/>
    </source>
</evidence>
<evidence type="ECO:0000256" key="7">
    <source>
        <dbReference type="ARBA" id="ARBA00022519"/>
    </source>
</evidence>
<comment type="caution">
    <text evidence="13">The sequence shown here is derived from an EMBL/GenBank/DDBJ whole genome shotgun (WGS) entry which is preliminary data.</text>
</comment>
<keyword evidence="11 12" id="KW-0472">Membrane</keyword>
<comment type="function">
    <text evidence="1 12">Required for the export of heme to the periplasm for the biogenesis of c-type cytochromes.</text>
</comment>